<feature type="compositionally biased region" description="Polar residues" evidence="1">
    <location>
        <begin position="872"/>
        <end position="890"/>
    </location>
</feature>
<feature type="compositionally biased region" description="Polar residues" evidence="1">
    <location>
        <begin position="520"/>
        <end position="529"/>
    </location>
</feature>
<evidence type="ECO:0000313" key="2">
    <source>
        <dbReference type="EMBL" id="EMF12315.1"/>
    </source>
</evidence>
<feature type="compositionally biased region" description="Low complexity" evidence="1">
    <location>
        <begin position="891"/>
        <end position="905"/>
    </location>
</feature>
<organism evidence="2 3">
    <name type="scientific">Sphaerulina musiva (strain SO2202)</name>
    <name type="common">Poplar stem canker fungus</name>
    <name type="synonym">Septoria musiva</name>
    <dbReference type="NCBI Taxonomy" id="692275"/>
    <lineage>
        <taxon>Eukaryota</taxon>
        <taxon>Fungi</taxon>
        <taxon>Dikarya</taxon>
        <taxon>Ascomycota</taxon>
        <taxon>Pezizomycotina</taxon>
        <taxon>Dothideomycetes</taxon>
        <taxon>Dothideomycetidae</taxon>
        <taxon>Mycosphaerellales</taxon>
        <taxon>Mycosphaerellaceae</taxon>
        <taxon>Sphaerulina</taxon>
    </lineage>
</organism>
<dbReference type="RefSeq" id="XP_016760436.1">
    <property type="nucleotide sequence ID" value="XM_016907718.1"/>
</dbReference>
<feature type="compositionally biased region" description="Acidic residues" evidence="1">
    <location>
        <begin position="559"/>
        <end position="569"/>
    </location>
</feature>
<feature type="compositionally biased region" description="Polar residues" evidence="1">
    <location>
        <begin position="1082"/>
        <end position="1095"/>
    </location>
</feature>
<feature type="compositionally biased region" description="Polar residues" evidence="1">
    <location>
        <begin position="537"/>
        <end position="552"/>
    </location>
</feature>
<feature type="compositionally biased region" description="Polar residues" evidence="1">
    <location>
        <begin position="1052"/>
        <end position="1061"/>
    </location>
</feature>
<protein>
    <submittedName>
        <fullName evidence="2">Uncharacterized protein</fullName>
    </submittedName>
</protein>
<dbReference type="HOGENOM" id="CLU_278389_0_0_1"/>
<keyword evidence="3" id="KW-1185">Reference proteome</keyword>
<accession>N1QKK5</accession>
<dbReference type="eggNOG" id="ENOG502T8A2">
    <property type="taxonomic scope" value="Eukaryota"/>
</dbReference>
<dbReference type="EMBL" id="KB456265">
    <property type="protein sequence ID" value="EMF12315.1"/>
    <property type="molecule type" value="Genomic_DNA"/>
</dbReference>
<feature type="compositionally biased region" description="Basic and acidic residues" evidence="1">
    <location>
        <begin position="935"/>
        <end position="945"/>
    </location>
</feature>
<name>N1QKK5_SPHMS</name>
<evidence type="ECO:0000256" key="1">
    <source>
        <dbReference type="SAM" id="MobiDB-lite"/>
    </source>
</evidence>
<feature type="compositionally biased region" description="Low complexity" evidence="1">
    <location>
        <begin position="368"/>
        <end position="378"/>
    </location>
</feature>
<feature type="compositionally biased region" description="Low complexity" evidence="1">
    <location>
        <begin position="249"/>
        <end position="260"/>
    </location>
</feature>
<dbReference type="GeneID" id="27904855"/>
<feature type="region of interest" description="Disordered" evidence="1">
    <location>
        <begin position="469"/>
        <end position="625"/>
    </location>
</feature>
<feature type="region of interest" description="Disordered" evidence="1">
    <location>
        <begin position="169"/>
        <end position="208"/>
    </location>
</feature>
<reference evidence="2 3" key="1">
    <citation type="journal article" date="2012" name="PLoS Pathog.">
        <title>Diverse lifestyles and strategies of plant pathogenesis encoded in the genomes of eighteen Dothideomycetes fungi.</title>
        <authorList>
            <person name="Ohm R.A."/>
            <person name="Feau N."/>
            <person name="Henrissat B."/>
            <person name="Schoch C.L."/>
            <person name="Horwitz B.A."/>
            <person name="Barry K.W."/>
            <person name="Condon B.J."/>
            <person name="Copeland A.C."/>
            <person name="Dhillon B."/>
            <person name="Glaser F."/>
            <person name="Hesse C.N."/>
            <person name="Kosti I."/>
            <person name="LaButti K."/>
            <person name="Lindquist E.A."/>
            <person name="Lucas S."/>
            <person name="Salamov A.A."/>
            <person name="Bradshaw R.E."/>
            <person name="Ciuffetti L."/>
            <person name="Hamelin R.C."/>
            <person name="Kema G.H.J."/>
            <person name="Lawrence C."/>
            <person name="Scott J.A."/>
            <person name="Spatafora J.W."/>
            <person name="Turgeon B.G."/>
            <person name="de Wit P.J.G.M."/>
            <person name="Zhong S."/>
            <person name="Goodwin S.B."/>
            <person name="Grigoriev I.V."/>
        </authorList>
    </citation>
    <scope>NUCLEOTIDE SEQUENCE [LARGE SCALE GENOMIC DNA]</scope>
    <source>
        <strain evidence="2 3">SO2202</strain>
    </source>
</reference>
<feature type="region of interest" description="Disordered" evidence="1">
    <location>
        <begin position="400"/>
        <end position="419"/>
    </location>
</feature>
<sequence>MAATKLMNCTGDFVHPLGLHPPSPQFLPGSELQPDSISDGYAMECNPTELWTVESNIDSYVDDRCPTEWEHPPSLQSPQSPESFAWSPSGLVPRPIDALNITDESRVVPEGVAARFATRELNALRDDSLTALPRSPTDETPRSSKLKTLDSALLRKLFKATIDEKRRIDESMRQKSQDVSAKVTAKAGVEARSRRVVEQGSPTMPDDHEVVRGLMKSLSGRLPGIASEQLPPVSETKSESAKHRSSQDSQRSSPGGYSRRGSLDTVKLRRIAGKNGKEAFAAMPRRLPSFSSVKSSNVRALATTKEEVQVKVVSDRLQDLPGHGRKKLEARDARIKQRDSCIVDLQNFLRETGPIEIDSPVIDKPKSSKPSKQQQQQQPKDKIERIKKTATAAKDIFLSPLGPNVQQAPSASHDATAPQEISISKRRGDLAHMQATVESTTSQTCSDVLAEVTEGPRQDIERDWAQVTPQKQNTSTPGLHRTGRSVDPTTSPIAVKMSPRPGLPKLAIKIPGSSGWKEISYTQDMSSPSARAKSPATAISPTISKQSVPNNVRQQDADAQSDEEEDDAKAEDARSDEEYGEGDQVDDREIEAVKPPMERKDSKTASLHAEPAAHNTPSQKGSSYWFRDYTSPMSKAFEFRPVEGTSSNTPPLRTPQAASKQIQGVVEGWVQEAHESRSLKLAAAKQVLRAPRSPVVVSRSRGLSRPSTSRGFRERPDEWMFLAQNAGASPAGALNDASRHAYRRSRSAASSQRFTALSLHTQEEVGQGVVNEDERKSTAWAAASSRSTKVPIKSMSFKSVPPSRAQSRPSSRAQSRCSSVAPPISPQKGWAGASQGWQPAEEQSMDSWPEYPDLDHISKFSTAEQSRRRPSLPSTHRSQKFQGASIQSLNSRKSSGASHHSSTTSCPQSIHEESECNSLVSQQLDEPPMPALPESSHHVLADEPSKQPTTRTTVFAGKGWISPHPLSRSPTEVASSPQSRIMLPSEAFPHGATMTFDEWKQMQEHGLRLHHNHSITESSRTYHGVYQDERYRHAAWEGRGSVDEGNLERDGSQSPVHSSLRFSAKTPHATDSSINADKHRGSSFSKANTRPSVKGSSLLAHGKEFTAPVLDARNDGGVSFVTGSAKFSRHQRSSSA</sequence>
<evidence type="ECO:0000313" key="3">
    <source>
        <dbReference type="Proteomes" id="UP000016931"/>
    </source>
</evidence>
<feature type="region of interest" description="Disordered" evidence="1">
    <location>
        <begin position="729"/>
        <end position="950"/>
    </location>
</feature>
<dbReference type="Proteomes" id="UP000016931">
    <property type="component" value="Unassembled WGS sequence"/>
</dbReference>
<feature type="compositionally biased region" description="Low complexity" evidence="1">
    <location>
        <begin position="799"/>
        <end position="821"/>
    </location>
</feature>
<feature type="compositionally biased region" description="Basic and acidic residues" evidence="1">
    <location>
        <begin position="585"/>
        <end position="603"/>
    </location>
</feature>
<proteinExistence type="predicted"/>
<feature type="compositionally biased region" description="Basic and acidic residues" evidence="1">
    <location>
        <begin position="236"/>
        <end position="246"/>
    </location>
</feature>
<feature type="region of interest" description="Disordered" evidence="1">
    <location>
        <begin position="1042"/>
        <end position="1099"/>
    </location>
</feature>
<feature type="region of interest" description="Disordered" evidence="1">
    <location>
        <begin position="222"/>
        <end position="268"/>
    </location>
</feature>
<dbReference type="OrthoDB" id="3899138at2759"/>
<feature type="compositionally biased region" description="Basic and acidic residues" evidence="1">
    <location>
        <begin position="1042"/>
        <end position="1051"/>
    </location>
</feature>
<gene>
    <name evidence="2" type="ORF">SEPMUDRAFT_157106</name>
</gene>
<feature type="region of interest" description="Disordered" evidence="1">
    <location>
        <begin position="356"/>
        <end position="383"/>
    </location>
</feature>
<feature type="compositionally biased region" description="Low complexity" evidence="1">
    <location>
        <begin position="747"/>
        <end position="756"/>
    </location>
</feature>
<feature type="compositionally biased region" description="Low complexity" evidence="1">
    <location>
        <begin position="778"/>
        <end position="789"/>
    </location>
</feature>
<dbReference type="AlphaFoldDB" id="N1QKK5"/>